<evidence type="ECO:0000313" key="3">
    <source>
        <dbReference type="EMBL" id="GAG18187.1"/>
    </source>
</evidence>
<dbReference type="EMBL" id="BARS01038050">
    <property type="protein sequence ID" value="GAG18187.1"/>
    <property type="molecule type" value="Genomic_DNA"/>
</dbReference>
<accession>X0W4E1</accession>
<dbReference type="Gene3D" id="3.30.70.370">
    <property type="match status" value="1"/>
</dbReference>
<reference evidence="3" key="1">
    <citation type="journal article" date="2014" name="Front. Microbiol.">
        <title>High frequency of phylogenetically diverse reductive dehalogenase-homologous genes in deep subseafloor sedimentary metagenomes.</title>
        <authorList>
            <person name="Kawai M."/>
            <person name="Futagami T."/>
            <person name="Toyoda A."/>
            <person name="Takaki Y."/>
            <person name="Nishi S."/>
            <person name="Hori S."/>
            <person name="Arai W."/>
            <person name="Tsubouchi T."/>
            <person name="Morono Y."/>
            <person name="Uchiyama I."/>
            <person name="Ito T."/>
            <person name="Fujiyama A."/>
            <person name="Inagaki F."/>
            <person name="Takami H."/>
        </authorList>
    </citation>
    <scope>NUCLEOTIDE SEQUENCE</scope>
    <source>
        <strain evidence="3">Expedition CK06-06</strain>
    </source>
</reference>
<dbReference type="AlphaFoldDB" id="X0W4E1"/>
<gene>
    <name evidence="3" type="ORF">S01H1_58259</name>
</gene>
<name>X0W4E1_9ZZZZ</name>
<evidence type="ECO:0000256" key="1">
    <source>
        <dbReference type="ARBA" id="ARBA00022705"/>
    </source>
</evidence>
<dbReference type="PANTHER" id="PTHR10133:SF27">
    <property type="entry name" value="DNA POLYMERASE NU"/>
    <property type="match status" value="1"/>
</dbReference>
<dbReference type="InterPro" id="IPR002298">
    <property type="entry name" value="DNA_polymerase_A"/>
</dbReference>
<dbReference type="PANTHER" id="PTHR10133">
    <property type="entry name" value="DNA POLYMERASE I"/>
    <property type="match status" value="1"/>
</dbReference>
<proteinExistence type="predicted"/>
<dbReference type="InterPro" id="IPR043502">
    <property type="entry name" value="DNA/RNA_pol_sf"/>
</dbReference>
<sequence length="205" mass="23244">YLGAKPNVRTYMKLREREMDDLGYVETPLGRRRHIRKGPDGRRPFGWQRKAINFPIQSASAEVLKVVMARLMARLDEGGFDAKILLQIHDELIIECREDQAASVLPIMKLIFEQAVEHLGVKYTVPLAADPTVQYRWNIEADLCDECGHYAVCEDGRVEVTPDNPAKPKKLKSCMQCNNVAHPGEWDLDATVKTIEDKAITNPDD</sequence>
<feature type="domain" description="DNA-directed DNA polymerase family A palm" evidence="2">
    <location>
        <begin position="3"/>
        <end position="137"/>
    </location>
</feature>
<protein>
    <recommendedName>
        <fullName evidence="2">DNA-directed DNA polymerase family A palm domain-containing protein</fullName>
    </recommendedName>
</protein>
<dbReference type="Pfam" id="PF00476">
    <property type="entry name" value="DNA_pol_A"/>
    <property type="match status" value="1"/>
</dbReference>
<keyword evidence="1" id="KW-0235">DNA replication</keyword>
<feature type="non-terminal residue" evidence="3">
    <location>
        <position position="1"/>
    </location>
</feature>
<comment type="caution">
    <text evidence="3">The sequence shown here is derived from an EMBL/GenBank/DDBJ whole genome shotgun (WGS) entry which is preliminary data.</text>
</comment>
<dbReference type="InterPro" id="IPR001098">
    <property type="entry name" value="DNA-dir_DNA_pol_A_palm_dom"/>
</dbReference>
<dbReference type="PRINTS" id="PR00868">
    <property type="entry name" value="DNAPOLI"/>
</dbReference>
<dbReference type="GO" id="GO:0006261">
    <property type="term" value="P:DNA-templated DNA replication"/>
    <property type="evidence" value="ECO:0007669"/>
    <property type="project" value="InterPro"/>
</dbReference>
<evidence type="ECO:0000259" key="2">
    <source>
        <dbReference type="Pfam" id="PF00476"/>
    </source>
</evidence>
<dbReference type="GO" id="GO:0003677">
    <property type="term" value="F:DNA binding"/>
    <property type="evidence" value="ECO:0007669"/>
    <property type="project" value="InterPro"/>
</dbReference>
<dbReference type="SUPFAM" id="SSF56672">
    <property type="entry name" value="DNA/RNA polymerases"/>
    <property type="match status" value="1"/>
</dbReference>
<organism evidence="3">
    <name type="scientific">marine sediment metagenome</name>
    <dbReference type="NCBI Taxonomy" id="412755"/>
    <lineage>
        <taxon>unclassified sequences</taxon>
        <taxon>metagenomes</taxon>
        <taxon>ecological metagenomes</taxon>
    </lineage>
</organism>
<dbReference type="GO" id="GO:0006302">
    <property type="term" value="P:double-strand break repair"/>
    <property type="evidence" value="ECO:0007669"/>
    <property type="project" value="TreeGrafter"/>
</dbReference>
<dbReference type="GO" id="GO:0003887">
    <property type="term" value="F:DNA-directed DNA polymerase activity"/>
    <property type="evidence" value="ECO:0007669"/>
    <property type="project" value="InterPro"/>
</dbReference>